<proteinExistence type="predicted"/>
<organism evidence="1 2">
    <name type="scientific">Prunus yedoensis var. nudiflora</name>
    <dbReference type="NCBI Taxonomy" id="2094558"/>
    <lineage>
        <taxon>Eukaryota</taxon>
        <taxon>Viridiplantae</taxon>
        <taxon>Streptophyta</taxon>
        <taxon>Embryophyta</taxon>
        <taxon>Tracheophyta</taxon>
        <taxon>Spermatophyta</taxon>
        <taxon>Magnoliopsida</taxon>
        <taxon>eudicotyledons</taxon>
        <taxon>Gunneridae</taxon>
        <taxon>Pentapetalae</taxon>
        <taxon>rosids</taxon>
        <taxon>fabids</taxon>
        <taxon>Rosales</taxon>
        <taxon>Rosaceae</taxon>
        <taxon>Amygdaloideae</taxon>
        <taxon>Amygdaleae</taxon>
        <taxon>Prunus</taxon>
    </lineage>
</organism>
<accession>A0A314U9G6</accession>
<keyword evidence="2" id="KW-1185">Reference proteome</keyword>
<evidence type="ECO:0000313" key="1">
    <source>
        <dbReference type="EMBL" id="PQM33920.1"/>
    </source>
</evidence>
<dbReference type="AlphaFoldDB" id="A0A314U9G6"/>
<name>A0A314U9G6_PRUYE</name>
<gene>
    <name evidence="1" type="ORF">Pyn_30747</name>
</gene>
<reference evidence="1 2" key="1">
    <citation type="submission" date="2018-02" db="EMBL/GenBank/DDBJ databases">
        <title>Draft genome of wild Prunus yedoensis var. nudiflora.</title>
        <authorList>
            <person name="Baek S."/>
            <person name="Kim J.-H."/>
            <person name="Choi K."/>
            <person name="Kim G.-B."/>
            <person name="Cho A."/>
            <person name="Jang H."/>
            <person name="Shin C.-H."/>
            <person name="Yu H.-J."/>
            <person name="Mun J.-H."/>
        </authorList>
    </citation>
    <scope>NUCLEOTIDE SEQUENCE [LARGE SCALE GENOMIC DNA]</scope>
    <source>
        <strain evidence="2">cv. Jeju island</strain>
        <tissue evidence="1">Leaf</tissue>
    </source>
</reference>
<evidence type="ECO:0000313" key="2">
    <source>
        <dbReference type="Proteomes" id="UP000250321"/>
    </source>
</evidence>
<sequence>MNPSHVVYGACMRDCGVEGYGGPQGPLKLLDNGDFGLATWEHQSPSILLRVLQFGKTLTLYKLGGICWAKSVSLGGCKLLKNHENSSSFLLSAATNVPAAILAINLHPLIAASIPTAIDQHLLVAQAPQQPSNHVPSFQAISIIAFKPQVFSSHYPSLETLKSIKPHQV</sequence>
<comment type="caution">
    <text evidence="1">The sequence shown here is derived from an EMBL/GenBank/DDBJ whole genome shotgun (WGS) entry which is preliminary data.</text>
</comment>
<dbReference type="Proteomes" id="UP000250321">
    <property type="component" value="Unassembled WGS sequence"/>
</dbReference>
<dbReference type="EMBL" id="PJQY01003855">
    <property type="protein sequence ID" value="PQM33920.1"/>
    <property type="molecule type" value="Genomic_DNA"/>
</dbReference>
<protein>
    <submittedName>
        <fullName evidence="1">Uncharacterized protein</fullName>
    </submittedName>
</protein>